<evidence type="ECO:0000256" key="3">
    <source>
        <dbReference type="ARBA" id="ARBA00005007"/>
    </source>
</evidence>
<accession>A0A0C4ZHD4</accession>
<dbReference type="EMBL" id="KM881564">
    <property type="protein sequence ID" value="AJG35822.1"/>
    <property type="molecule type" value="Genomic_DNA"/>
</dbReference>
<name>A0A0C4ZHD4_ECOLX</name>
<dbReference type="GO" id="GO:0003978">
    <property type="term" value="F:UDP-glucose 4-epimerase activity"/>
    <property type="evidence" value="ECO:0007669"/>
    <property type="project" value="UniProtKB-EC"/>
</dbReference>
<proteinExistence type="inferred from homology"/>
<dbReference type="GO" id="GO:0005829">
    <property type="term" value="C:cytosol"/>
    <property type="evidence" value="ECO:0007669"/>
    <property type="project" value="TreeGrafter"/>
</dbReference>
<comment type="cofactor">
    <cofactor evidence="2">
        <name>NAD(+)</name>
        <dbReference type="ChEBI" id="CHEBI:57540"/>
    </cofactor>
</comment>
<comment type="pathway">
    <text evidence="3">Carbohydrate metabolism.</text>
</comment>
<dbReference type="InterPro" id="IPR036291">
    <property type="entry name" value="NAD(P)-bd_dom_sf"/>
</dbReference>
<evidence type="ECO:0000256" key="1">
    <source>
        <dbReference type="ARBA" id="ARBA00000083"/>
    </source>
</evidence>
<evidence type="ECO:0000256" key="2">
    <source>
        <dbReference type="ARBA" id="ARBA00001911"/>
    </source>
</evidence>
<evidence type="ECO:0000256" key="5">
    <source>
        <dbReference type="ARBA" id="ARBA00013189"/>
    </source>
</evidence>
<dbReference type="SUPFAM" id="SSF51735">
    <property type="entry name" value="NAD(P)-binding Rossmann-fold domains"/>
    <property type="match status" value="1"/>
</dbReference>
<dbReference type="PANTHER" id="PTHR43725:SF47">
    <property type="entry name" value="UDP-GLUCOSE 4-EPIMERASE"/>
    <property type="match status" value="1"/>
</dbReference>
<comment type="similarity">
    <text evidence="4">Belongs to the NAD(P)-dependent epimerase/dehydratase family.</text>
</comment>
<keyword evidence="8" id="KW-0413">Isomerase</keyword>
<evidence type="ECO:0000256" key="10">
    <source>
        <dbReference type="ARBA" id="ARBA00033067"/>
    </source>
</evidence>
<protein>
    <recommendedName>
        <fullName evidence="6">UDP-glucose 4-epimerase</fullName>
        <ecNumber evidence="5">5.1.3.2</ecNumber>
    </recommendedName>
    <alternativeName>
        <fullName evidence="10">Galactowaldenase</fullName>
    </alternativeName>
    <alternativeName>
        <fullName evidence="9">UDP-galactose 4-epimerase</fullName>
    </alternativeName>
</protein>
<dbReference type="Gene3D" id="3.90.25.10">
    <property type="entry name" value="UDP-galactose 4-epimerase, domain 1"/>
    <property type="match status" value="1"/>
</dbReference>
<dbReference type="PANTHER" id="PTHR43725">
    <property type="entry name" value="UDP-GLUCOSE 4-EPIMERASE"/>
    <property type="match status" value="1"/>
</dbReference>
<evidence type="ECO:0000256" key="9">
    <source>
        <dbReference type="ARBA" id="ARBA00031367"/>
    </source>
</evidence>
<dbReference type="EC" id="5.1.3.2" evidence="5"/>
<evidence type="ECO:0000256" key="6">
    <source>
        <dbReference type="ARBA" id="ARBA00018569"/>
    </source>
</evidence>
<evidence type="ECO:0000256" key="8">
    <source>
        <dbReference type="ARBA" id="ARBA00023235"/>
    </source>
</evidence>
<evidence type="ECO:0000256" key="7">
    <source>
        <dbReference type="ARBA" id="ARBA00023027"/>
    </source>
</evidence>
<evidence type="ECO:0000256" key="4">
    <source>
        <dbReference type="ARBA" id="ARBA00007637"/>
    </source>
</evidence>
<sequence>MGITIVYNLGTGQGYSVLDVINTFQKISGIAINYIFSQRRSGDIAECWSDPSLALKELQWQAKLSLEDMLRDAWNWQINNPDGYNIHD</sequence>
<evidence type="ECO:0000313" key="11">
    <source>
        <dbReference type="EMBL" id="AJG35822.1"/>
    </source>
</evidence>
<reference evidence="11" key="1">
    <citation type="journal article" date="2015" name="PLoS ONE">
        <title>Development of Three Multiplex PCR Assays Targeting the 21 Most Clinically Relevant Serogroups Associated with Shiga Toxin-Producing E. coli Infection in Humans.</title>
        <authorList>
            <person name="Sanchez S."/>
            <person name="Llorente M.T."/>
            <person name="Echeita M.A."/>
            <person name="Herrera-Leon S."/>
        </authorList>
    </citation>
    <scope>NUCLEOTIDE SEQUENCE</scope>
    <source>
        <strain evidence="11">CNM-82/09</strain>
    </source>
</reference>
<organism evidence="11">
    <name type="scientific">Escherichia coli</name>
    <dbReference type="NCBI Taxonomy" id="562"/>
    <lineage>
        <taxon>Bacteria</taxon>
        <taxon>Pseudomonadati</taxon>
        <taxon>Pseudomonadota</taxon>
        <taxon>Gammaproteobacteria</taxon>
        <taxon>Enterobacterales</taxon>
        <taxon>Enterobacteriaceae</taxon>
        <taxon>Escherichia</taxon>
    </lineage>
</organism>
<comment type="catalytic activity">
    <reaction evidence="1">
        <text>UDP-alpha-D-glucose = UDP-alpha-D-galactose</text>
        <dbReference type="Rhea" id="RHEA:22168"/>
        <dbReference type="ChEBI" id="CHEBI:58885"/>
        <dbReference type="ChEBI" id="CHEBI:66914"/>
        <dbReference type="EC" id="5.1.3.2"/>
    </reaction>
</comment>
<dbReference type="AlphaFoldDB" id="A0A0C4ZHD4"/>
<dbReference type="GO" id="GO:0005996">
    <property type="term" value="P:monosaccharide metabolic process"/>
    <property type="evidence" value="ECO:0007669"/>
    <property type="project" value="TreeGrafter"/>
</dbReference>
<keyword evidence="7" id="KW-0520">NAD</keyword>